<dbReference type="EMBL" id="AP024749">
    <property type="protein sequence ID" value="BCY28415.1"/>
    <property type="molecule type" value="Genomic_DNA"/>
</dbReference>
<evidence type="ECO:0000313" key="5">
    <source>
        <dbReference type="EMBL" id="BCY28415.1"/>
    </source>
</evidence>
<dbReference type="Gene3D" id="2.60.40.10">
    <property type="entry name" value="Immunoglobulins"/>
    <property type="match status" value="1"/>
</dbReference>
<feature type="domain" description="Glycine-rich" evidence="4">
    <location>
        <begin position="43"/>
        <end position="234"/>
    </location>
</feature>
<evidence type="ECO:0000259" key="2">
    <source>
        <dbReference type="Pfam" id="PF19081"/>
    </source>
</evidence>
<evidence type="ECO:0008006" key="7">
    <source>
        <dbReference type="Google" id="ProtNLM"/>
    </source>
</evidence>
<name>A0ABM7S4P8_9FLAO</name>
<dbReference type="InterPro" id="IPR049304">
    <property type="entry name" value="Gly_rich_dom"/>
</dbReference>
<gene>
    <name evidence="5" type="ORF">KK2020170_12830</name>
</gene>
<organism evidence="5 6">
    <name type="scientific">Flavobacterium okayamense</name>
    <dbReference type="NCBI Taxonomy" id="2830782"/>
    <lineage>
        <taxon>Bacteria</taxon>
        <taxon>Pseudomonadati</taxon>
        <taxon>Bacteroidota</taxon>
        <taxon>Flavobacteriia</taxon>
        <taxon>Flavobacteriales</taxon>
        <taxon>Flavobacteriaceae</taxon>
        <taxon>Flavobacterium</taxon>
    </lineage>
</organism>
<protein>
    <recommendedName>
        <fullName evidence="7">T9SS sorting signal type C domain-containing protein</fullName>
    </recommendedName>
</protein>
<feature type="domain" description="GEVED" evidence="3">
    <location>
        <begin position="584"/>
        <end position="670"/>
    </location>
</feature>
<accession>A0ABM7S4P8</accession>
<dbReference type="RefSeq" id="WP_221257535.1">
    <property type="nucleotide sequence ID" value="NZ_AP024749.1"/>
</dbReference>
<dbReference type="Gene3D" id="2.60.120.260">
    <property type="entry name" value="Galactose-binding domain-like"/>
    <property type="match status" value="1"/>
</dbReference>
<reference evidence="5 6" key="1">
    <citation type="submission" date="2021-06" db="EMBL/GenBank/DDBJ databases">
        <title>Whole genome sequences of Flavobacterium sp. KK2020170 and assembly.</title>
        <authorList>
            <person name="Kitahara K."/>
            <person name="Miyoshi S."/>
            <person name="Uesaka K."/>
        </authorList>
    </citation>
    <scope>NUCLEOTIDE SEQUENCE [LARGE SCALE GENOMIC DNA]</scope>
    <source>
        <strain evidence="5 6">KK2020170</strain>
    </source>
</reference>
<dbReference type="Pfam" id="PF20009">
    <property type="entry name" value="GEVED"/>
    <property type="match status" value="2"/>
</dbReference>
<dbReference type="Pfam" id="PF21722">
    <property type="entry name" value="Gly_rich_2"/>
    <property type="match status" value="1"/>
</dbReference>
<keyword evidence="6" id="KW-1185">Reference proteome</keyword>
<dbReference type="Proteomes" id="UP000825258">
    <property type="component" value="Chromosome"/>
</dbReference>
<feature type="domain" description="GEVED" evidence="3">
    <location>
        <begin position="306"/>
        <end position="387"/>
    </location>
</feature>
<evidence type="ECO:0000259" key="4">
    <source>
        <dbReference type="Pfam" id="PF21722"/>
    </source>
</evidence>
<dbReference type="SUPFAM" id="SSF49265">
    <property type="entry name" value="Fibronectin type III"/>
    <property type="match status" value="1"/>
</dbReference>
<evidence type="ECO:0000256" key="1">
    <source>
        <dbReference type="SAM" id="MobiDB-lite"/>
    </source>
</evidence>
<dbReference type="InterPro" id="IPR036116">
    <property type="entry name" value="FN3_sf"/>
</dbReference>
<feature type="region of interest" description="Disordered" evidence="1">
    <location>
        <begin position="196"/>
        <end position="225"/>
    </location>
</feature>
<evidence type="ECO:0000259" key="3">
    <source>
        <dbReference type="Pfam" id="PF20009"/>
    </source>
</evidence>
<proteinExistence type="predicted"/>
<sequence>MIKNYLLTVLTKNQKKLIFHFFVILTFFFTCEDLHSQTTTTVTTPGNYTFTVPCDVTSITVQAWGAGGAGGGTTANNSRGGGGGAGGSYASSVLTVTPGTIYNLTVGAGGTGANSAGASGQASWFGTVTTVYAQGGQGGAAPNGGTVAGGTGSTAASFGTTLIAGANGGNGTILTGGAGGNGANAGGAGGAARLTEGNGNNGTAPGGGGGGAYLPDNTNHSGGNGGNGEIRITYTSSLNTYCNPNFTTVEPITNVTFAGINNTTSNTVNGTPALESFCSIASVMQGSAVNPISIKGNTNGNYTNFIRAYFDWDQNGVFGNNANEIYDLGSIVNSTGIDAVTLTSNIAVPATAVIGNTRMRIIKNFNAYVTGPCVTNTFGQAEDYTVNVYAPLPCVAPTAQPTALILTPTGNTISGSFTAAVPAADNYLVVINTTGTPPTNPVNGTSYAIGATLGAGNTVVDNDTNTAFTATGLTPLTTYYFFIYSFNSACTGGPLYLTTGPLTGNTTTLVANYCTPSISNTYYPPTNYIRRISFVGTLQDVDNPSSYDTTAPYGYEDFTGLATKSIQAQGEGVNIYFETVASGYYKAWVDWNKDGDFADAGEAVYDVGGIAQSSTTFGFVIPPATPPGNYRVRLRMSGRNAAFMGTDAGFGWDSCTTNVAYYGETEDYLFTVIASCNAVITDVTDGVTCGPGTVNLSAVGSGGPSEYRWYANETGGTPLATTATGSWTTPSIGVTTDYWVTCFNGCESHVRTKVTAHVNPVATITFTPSVPEVCGENNVLSLTASGDVQETYLIDEDFESGLGVMSNQNIVTNGAPTDALTQWQTQTSTFVPAQQTWYPAIASGLSGNNFAMATSDVGAVTTHNAILSPVVDTSTYLDLTLSFDIFHSRYYVDGTNTALEYITVDVSTNGGAAWTEIDRYTTDQGYGTRFVNKTYDLSAYINQPNFRVRIRYYAEWCDGLAIDNFQLYGNVPLNTAFDWTAGAPVDAFQDAACTIPYVSGTPIVTVYIRPNLSQLENPTYSFTATAILSNGCSVSQNVSINNKTSVWKGTNSSDWSDPNNWLPVGVPDINTCVIIPDVTATNPSNINVGSYDAYGKTLQVKDDGVLNLVTGNTLTIQNFIEVGALGTFNVGNTASLIQIDNVANTGNINMDRFAFTDSNLDYVYWSTPVAGFSINNVTPSTSAFRYQWIPTVNNGGTYAGNFGNWAAASGAMTTGKGYIKRGLAGMTTFTGVPNNGDISIPISRSTYTGAPYAGPTATLVTNDDDNWNLLGNPYPSAISADAFLTANSANLNQFVKLWTHGIDPSGATADPFYQDFQLNYSVADYLTYNALGGTQFGYLGYIGAGQGFFTLMNDSGATTENAVFNNTMRSNTYANYQFFKNSSIESIEKHRIWLKLIAPSGSSSDILVGYATDASDEYDNKYDAISGREKATFELYSLIENETYAIQGRSLPFNTNDIISIGVVVPQNGIYTIAISNIDGLFEAGQDIYLEDVELGIIHDLKSAPYTFTSNTGRNNTRFKIRYTTNALGNDSFEVNNSVYVFTNEFINVNSSNLKIKDVVIFDLIGRILLNKKDLNTNNLTIDEINKSQSGIIINVTLEDGTIKTFKSVF</sequence>
<dbReference type="InterPro" id="IPR013783">
    <property type="entry name" value="Ig-like_fold"/>
</dbReference>
<dbReference type="Pfam" id="PF19081">
    <property type="entry name" value="Ig_7"/>
    <property type="match status" value="1"/>
</dbReference>
<dbReference type="InterPro" id="IPR045474">
    <property type="entry name" value="GEVED"/>
</dbReference>
<evidence type="ECO:0000313" key="6">
    <source>
        <dbReference type="Proteomes" id="UP000825258"/>
    </source>
</evidence>
<dbReference type="InterPro" id="IPR044023">
    <property type="entry name" value="Ig_7"/>
</dbReference>
<feature type="domain" description="Ig-like" evidence="2">
    <location>
        <begin position="684"/>
        <end position="760"/>
    </location>
</feature>